<dbReference type="AlphaFoldDB" id="A0A450SVX6"/>
<accession>A0A450SVX6</accession>
<evidence type="ECO:0000313" key="1">
    <source>
        <dbReference type="EMBL" id="VFJ58136.1"/>
    </source>
</evidence>
<organism evidence="1">
    <name type="scientific">Candidatus Kentrum sp. DK</name>
    <dbReference type="NCBI Taxonomy" id="2126562"/>
    <lineage>
        <taxon>Bacteria</taxon>
        <taxon>Pseudomonadati</taxon>
        <taxon>Pseudomonadota</taxon>
        <taxon>Gammaproteobacteria</taxon>
        <taxon>Candidatus Kentrum</taxon>
    </lineage>
</organism>
<name>A0A450SVX6_9GAMM</name>
<proteinExistence type="predicted"/>
<gene>
    <name evidence="1" type="ORF">BECKDK2373C_GA0170839_106324</name>
</gene>
<reference evidence="1" key="1">
    <citation type="submission" date="2019-02" db="EMBL/GenBank/DDBJ databases">
        <authorList>
            <person name="Gruber-Vodicka R. H."/>
            <person name="Seah K. B. B."/>
        </authorList>
    </citation>
    <scope>NUCLEOTIDE SEQUENCE</scope>
    <source>
        <strain evidence="1">BECK_DK161</strain>
    </source>
</reference>
<sequence length="324" mass="36265">MTGIWRDIGQGDFGFLTTLSGLIASSEERNPTLIPDLRKSPGLVVASDYGGEHRSAIWTSYSYVITDHYAVAQWVPMIQDVRNRLLPDGRRLSFKKLGDKVRMRALGPFLSAANELRGLSVTFLVHRQIPSLFHSGKFDPSNLDYEPLRSYSPHIVEKLLRVTHFFALLMAGMSAKGQDLLWVTDQDAIAPNVGGLYILTEVVGRAMSHLLDHDMRHCRVATAQSDPGDRSIEDLLALPDLVAGILPSHLVETFGVRGAPLAGFTFPRLSRMSRKQRELLDWFSDNTQPLQRLVILIDMTETGALRGTRLRYHGTRDVCRCAAW</sequence>
<dbReference type="EMBL" id="CAADEY010000063">
    <property type="protein sequence ID" value="VFJ58136.1"/>
    <property type="molecule type" value="Genomic_DNA"/>
</dbReference>
<protein>
    <submittedName>
        <fullName evidence="1">Uncharacterized protein</fullName>
    </submittedName>
</protein>